<feature type="domain" description="CN hydrolase" evidence="1">
    <location>
        <begin position="1"/>
        <end position="145"/>
    </location>
</feature>
<dbReference type="PROSITE" id="PS50263">
    <property type="entry name" value="CN_HYDROLASE"/>
    <property type="match status" value="1"/>
</dbReference>
<dbReference type="AlphaFoldDB" id="A0A1U7XN04"/>
<evidence type="ECO:0000313" key="3">
    <source>
        <dbReference type="RefSeq" id="XP_009793427.1"/>
    </source>
</evidence>
<dbReference type="InterPro" id="IPR036526">
    <property type="entry name" value="C-N_Hydrolase_sf"/>
</dbReference>
<dbReference type="GO" id="GO:0050152">
    <property type="term" value="F:omega-amidase activity"/>
    <property type="evidence" value="ECO:0007669"/>
    <property type="project" value="TreeGrafter"/>
</dbReference>
<organism evidence="2 3">
    <name type="scientific">Nicotiana sylvestris</name>
    <name type="common">Wood tobacco</name>
    <name type="synonym">South American tobacco</name>
    <dbReference type="NCBI Taxonomy" id="4096"/>
    <lineage>
        <taxon>Eukaryota</taxon>
        <taxon>Viridiplantae</taxon>
        <taxon>Streptophyta</taxon>
        <taxon>Embryophyta</taxon>
        <taxon>Tracheophyta</taxon>
        <taxon>Spermatophyta</taxon>
        <taxon>Magnoliopsida</taxon>
        <taxon>eudicotyledons</taxon>
        <taxon>Gunneridae</taxon>
        <taxon>Pentapetalae</taxon>
        <taxon>asterids</taxon>
        <taxon>lamiids</taxon>
        <taxon>Solanales</taxon>
        <taxon>Solanaceae</taxon>
        <taxon>Nicotianoideae</taxon>
        <taxon>Nicotianeae</taxon>
        <taxon>Nicotiana</taxon>
    </lineage>
</organism>
<keyword evidence="2" id="KW-1185">Reference proteome</keyword>
<dbReference type="eggNOG" id="KOG0806">
    <property type="taxonomic scope" value="Eukaryota"/>
</dbReference>
<dbReference type="GO" id="GO:0006528">
    <property type="term" value="P:asparagine metabolic process"/>
    <property type="evidence" value="ECO:0007669"/>
    <property type="project" value="TreeGrafter"/>
</dbReference>
<proteinExistence type="predicted"/>
<reference evidence="3" key="2">
    <citation type="submission" date="2025-08" db="UniProtKB">
        <authorList>
            <consortium name="RefSeq"/>
        </authorList>
    </citation>
    <scope>IDENTIFICATION</scope>
    <source>
        <tissue evidence="3">Leaf</tissue>
    </source>
</reference>
<dbReference type="GO" id="GO:0006541">
    <property type="term" value="P:glutamine metabolic process"/>
    <property type="evidence" value="ECO:0007669"/>
    <property type="project" value="TreeGrafter"/>
</dbReference>
<dbReference type="Proteomes" id="UP000189701">
    <property type="component" value="Unplaced"/>
</dbReference>
<dbReference type="RefSeq" id="XP_009793427.1">
    <property type="nucleotide sequence ID" value="XM_009795125.1"/>
</dbReference>
<evidence type="ECO:0000313" key="2">
    <source>
        <dbReference type="Proteomes" id="UP000189701"/>
    </source>
</evidence>
<accession>A0A1U7XN04</accession>
<dbReference type="Pfam" id="PF00795">
    <property type="entry name" value="CN_hydrolase"/>
    <property type="match status" value="1"/>
</dbReference>
<protein>
    <submittedName>
        <fullName evidence="3">Omega-amidase,chloroplastic-like</fullName>
    </submittedName>
</protein>
<name>A0A1U7XN04_NICSY</name>
<dbReference type="InterPro" id="IPR003010">
    <property type="entry name" value="C-N_Hydrolase"/>
</dbReference>
<dbReference type="SUPFAM" id="SSF56317">
    <property type="entry name" value="Carbon-nitrogen hydrolase"/>
    <property type="match status" value="1"/>
</dbReference>
<dbReference type="GO" id="GO:0006107">
    <property type="term" value="P:oxaloacetate metabolic process"/>
    <property type="evidence" value="ECO:0007669"/>
    <property type="project" value="TreeGrafter"/>
</dbReference>
<dbReference type="STRING" id="4096.A0A1U7XN04"/>
<dbReference type="PANTHER" id="PTHR23088:SF53">
    <property type="entry name" value="OS06G0206000 PROTEIN"/>
    <property type="match status" value="1"/>
</dbReference>
<evidence type="ECO:0000259" key="1">
    <source>
        <dbReference type="PROSITE" id="PS50263"/>
    </source>
</evidence>
<dbReference type="GO" id="GO:0005739">
    <property type="term" value="C:mitochondrion"/>
    <property type="evidence" value="ECO:0007669"/>
    <property type="project" value="TreeGrafter"/>
</dbReference>
<gene>
    <name evidence="3" type="primary">LOC104240296</name>
</gene>
<sequence>MWNCPYSADLFPEFAENLNDIMLSELAYSLGATIIGGSIPERNASSGRLYNTCCVFGSNGELKAKHRKIHLFDMGKPLEEMFTLRNETVFQQERSLPSLKQVGNSLWHDLLCLNIVSVCGEIRESNFLLSSHFRRTPRDPECAKL</sequence>
<reference evidence="2" key="1">
    <citation type="journal article" date="2013" name="Genome Biol.">
        <title>Reference genomes and transcriptomes of Nicotiana sylvestris and Nicotiana tomentosiformis.</title>
        <authorList>
            <person name="Sierro N."/>
            <person name="Battey J.N."/>
            <person name="Ouadi S."/>
            <person name="Bovet L."/>
            <person name="Goepfert S."/>
            <person name="Bakaher N."/>
            <person name="Peitsch M.C."/>
            <person name="Ivanov N.V."/>
        </authorList>
    </citation>
    <scope>NUCLEOTIDE SEQUENCE [LARGE SCALE GENOMIC DNA]</scope>
</reference>
<dbReference type="PANTHER" id="PTHR23088">
    <property type="entry name" value="NITRILASE-RELATED"/>
    <property type="match status" value="1"/>
</dbReference>
<dbReference type="Gene3D" id="3.60.110.10">
    <property type="entry name" value="Carbon-nitrogen hydrolase"/>
    <property type="match status" value="1"/>
</dbReference>